<dbReference type="PROSITE" id="PS51733">
    <property type="entry name" value="BPL_LPL_CATALYTIC"/>
    <property type="match status" value="1"/>
</dbReference>
<comment type="caution">
    <text evidence="5">Lacks conserved residue(s) required for the propagation of feature annotation.</text>
</comment>
<dbReference type="SUPFAM" id="SSF50037">
    <property type="entry name" value="C-terminal domain of transcriptional repressors"/>
    <property type="match status" value="1"/>
</dbReference>
<keyword evidence="5" id="KW-0805">Transcription regulation</keyword>
<dbReference type="GO" id="GO:0005737">
    <property type="term" value="C:cytoplasm"/>
    <property type="evidence" value="ECO:0007669"/>
    <property type="project" value="TreeGrafter"/>
</dbReference>
<dbReference type="Gene3D" id="1.10.10.10">
    <property type="entry name" value="Winged helix-like DNA-binding domain superfamily/Winged helix DNA-binding domain"/>
    <property type="match status" value="1"/>
</dbReference>
<dbReference type="InterPro" id="IPR004408">
    <property type="entry name" value="Biotin_CoA_COase_ligase"/>
</dbReference>
<keyword evidence="3 5" id="KW-0067">ATP-binding</keyword>
<dbReference type="RefSeq" id="WP_118088021.1">
    <property type="nucleotide sequence ID" value="NZ_JAJEQW010000002.1"/>
</dbReference>
<evidence type="ECO:0000313" key="8">
    <source>
        <dbReference type="EMBL" id="MCU6717297.1"/>
    </source>
</evidence>
<reference evidence="8 10" key="1">
    <citation type="journal article" date="2021" name="ISME Commun">
        <title>Automated analysis of genomic sequences facilitates high-throughput and comprehensive description of bacteria.</title>
        <authorList>
            <person name="Hitch T.C.A."/>
        </authorList>
    </citation>
    <scope>NUCLEOTIDE SEQUENCE [LARGE SCALE GENOMIC DNA]</scope>
    <source>
        <strain evidence="8 10">Sanger_19</strain>
    </source>
</reference>
<evidence type="ECO:0000313" key="10">
    <source>
        <dbReference type="Proteomes" id="UP001209666"/>
    </source>
</evidence>
<dbReference type="SUPFAM" id="SSF46785">
    <property type="entry name" value="Winged helix' DNA-binding domain"/>
    <property type="match status" value="1"/>
</dbReference>
<comment type="function">
    <text evidence="5">Acts both as a biotin--[acetyl-CoA-carboxylase] ligase and a repressor.</text>
</comment>
<keyword evidence="2 5" id="KW-0547">Nucleotide-binding</keyword>
<dbReference type="Proteomes" id="UP001198893">
    <property type="component" value="Unassembled WGS sequence"/>
</dbReference>
<dbReference type="HAMAP" id="MF_00978">
    <property type="entry name" value="Bifunct_BirA"/>
    <property type="match status" value="1"/>
</dbReference>
<dbReference type="GO" id="GO:0016740">
    <property type="term" value="F:transferase activity"/>
    <property type="evidence" value="ECO:0007669"/>
    <property type="project" value="UniProtKB-ARBA"/>
</dbReference>
<keyword evidence="5" id="KW-0804">Transcription</keyword>
<dbReference type="Pfam" id="PF08279">
    <property type="entry name" value="HTH_11"/>
    <property type="match status" value="1"/>
</dbReference>
<dbReference type="GO" id="GO:0005524">
    <property type="term" value="F:ATP binding"/>
    <property type="evidence" value="ECO:0007669"/>
    <property type="project" value="UniProtKB-UniRule"/>
</dbReference>
<evidence type="ECO:0000313" key="9">
    <source>
        <dbReference type="Proteomes" id="UP001198893"/>
    </source>
</evidence>
<sequence length="325" mass="36114">MKAKILAALREAEGYVSGQELCERFGVSRTAVWKAINQLKKDGYEIEAVQNRGYRIVGTPDILSENELSSIRKTDWIGKKIYYYDETDSTNVRASRLAEEGAEHGTLVVADQQDAGKGRRGRGWSSLPGTGIFMTLILKPELNPSNASMLTLVAAMAVAKGITRCTGMEAKIKWPNDIVINGKKVVGILTEMSAQMDYVNHIVVGIGINVNNESFPEEIAQNATSLLLQSGKRVNRAALIEAVWEEFEHYYDRFMAYQDLRDLRKEYDASLANKGQKVRVLDPKEPFDGVAQGITDRGELIVDTWEARKLVSSGEVSVRGIYGYV</sequence>
<dbReference type="GO" id="GO:0006355">
    <property type="term" value="P:regulation of DNA-templated transcription"/>
    <property type="evidence" value="ECO:0007669"/>
    <property type="project" value="UniProtKB-UniRule"/>
</dbReference>
<comment type="catalytic activity">
    <reaction evidence="5">
        <text>biotin + L-lysyl-[protein] + ATP = N(6)-biotinyl-L-lysyl-[protein] + AMP + diphosphate + H(+)</text>
        <dbReference type="Rhea" id="RHEA:11756"/>
        <dbReference type="Rhea" id="RHEA-COMP:9752"/>
        <dbReference type="Rhea" id="RHEA-COMP:10505"/>
        <dbReference type="ChEBI" id="CHEBI:15378"/>
        <dbReference type="ChEBI" id="CHEBI:29969"/>
        <dbReference type="ChEBI" id="CHEBI:30616"/>
        <dbReference type="ChEBI" id="CHEBI:33019"/>
        <dbReference type="ChEBI" id="CHEBI:57586"/>
        <dbReference type="ChEBI" id="CHEBI:83144"/>
        <dbReference type="ChEBI" id="CHEBI:456215"/>
        <dbReference type="EC" id="6.3.4.15"/>
    </reaction>
</comment>
<evidence type="ECO:0000256" key="3">
    <source>
        <dbReference type="ARBA" id="ARBA00022840"/>
    </source>
</evidence>
<protein>
    <recommendedName>
        <fullName evidence="5">Bifunctional ligase/repressor BirA</fullName>
    </recommendedName>
    <alternativeName>
        <fullName evidence="5">Biotin--[acetyl-CoA-carboxylase] ligase</fullName>
        <ecNumber evidence="5">6.3.4.15</ecNumber>
    </alternativeName>
    <alternativeName>
        <fullName evidence="5">Biotin--protein ligase</fullName>
    </alternativeName>
    <alternativeName>
        <fullName evidence="5">Biotin-[acetyl-CoA carboxylase] synthetase</fullName>
    </alternativeName>
</protein>
<dbReference type="GO" id="GO:0003677">
    <property type="term" value="F:DNA binding"/>
    <property type="evidence" value="ECO:0007669"/>
    <property type="project" value="UniProtKB-UniRule"/>
</dbReference>
<evidence type="ECO:0000256" key="2">
    <source>
        <dbReference type="ARBA" id="ARBA00022741"/>
    </source>
</evidence>
<dbReference type="Proteomes" id="UP001209666">
    <property type="component" value="Unassembled WGS sequence"/>
</dbReference>
<dbReference type="InterPro" id="IPR003142">
    <property type="entry name" value="BPL_C"/>
</dbReference>
<name>A0AAW4W9F7_9FIRM</name>
<dbReference type="InterPro" id="IPR030855">
    <property type="entry name" value="Bifunct_BirA"/>
</dbReference>
<accession>A0AAW4W9F7</accession>
<comment type="similarity">
    <text evidence="5">Belongs to the biotin--protein ligase family.</text>
</comment>
<dbReference type="Pfam" id="PF03099">
    <property type="entry name" value="BPL_LplA_LipB"/>
    <property type="match status" value="1"/>
</dbReference>
<dbReference type="PANTHER" id="PTHR12835:SF5">
    <property type="entry name" value="BIOTIN--PROTEIN LIGASE"/>
    <property type="match status" value="1"/>
</dbReference>
<dbReference type="InterPro" id="IPR036388">
    <property type="entry name" value="WH-like_DNA-bd_sf"/>
</dbReference>
<comment type="caution">
    <text evidence="7">The sequence shown here is derived from an EMBL/GenBank/DDBJ whole genome shotgun (WGS) entry which is preliminary data.</text>
</comment>
<dbReference type="GO" id="GO:0009249">
    <property type="term" value="P:protein lipoylation"/>
    <property type="evidence" value="ECO:0007669"/>
    <property type="project" value="UniProtKB-ARBA"/>
</dbReference>
<keyword evidence="1 5" id="KW-0436">Ligase</keyword>
<dbReference type="EC" id="6.3.4.15" evidence="5"/>
<dbReference type="EMBL" id="JAOQKI010000010">
    <property type="protein sequence ID" value="MCU6717297.1"/>
    <property type="molecule type" value="Genomic_DNA"/>
</dbReference>
<evidence type="ECO:0000256" key="4">
    <source>
        <dbReference type="ARBA" id="ARBA00023267"/>
    </source>
</evidence>
<dbReference type="InterPro" id="IPR036390">
    <property type="entry name" value="WH_DNA-bd_sf"/>
</dbReference>
<feature type="binding site" evidence="5">
    <location>
        <position position="113"/>
    </location>
    <ligand>
        <name>biotin</name>
        <dbReference type="ChEBI" id="CHEBI:57586"/>
    </ligand>
</feature>
<dbReference type="CDD" id="cd16442">
    <property type="entry name" value="BPL"/>
    <property type="match status" value="1"/>
</dbReference>
<proteinExistence type="inferred from homology"/>
<dbReference type="SUPFAM" id="SSF55681">
    <property type="entry name" value="Class II aaRS and biotin synthetases"/>
    <property type="match status" value="1"/>
</dbReference>
<dbReference type="NCBIfam" id="TIGR00121">
    <property type="entry name" value="birA_ligase"/>
    <property type="match status" value="1"/>
</dbReference>
<gene>
    <name evidence="5" type="primary">birA</name>
    <name evidence="7" type="ORF">LKD47_03725</name>
    <name evidence="8" type="ORF">OCV43_08405</name>
</gene>
<dbReference type="PANTHER" id="PTHR12835">
    <property type="entry name" value="BIOTIN PROTEIN LIGASE"/>
    <property type="match status" value="1"/>
</dbReference>
<feature type="DNA-binding region" description="H-T-H motif" evidence="5">
    <location>
        <begin position="18"/>
        <end position="37"/>
    </location>
</feature>
<keyword evidence="10" id="KW-1185">Reference proteome</keyword>
<keyword evidence="5" id="KW-0238">DNA-binding</keyword>
<feature type="binding site" evidence="5">
    <location>
        <begin position="89"/>
        <end position="91"/>
    </location>
    <ligand>
        <name>biotin</name>
        <dbReference type="ChEBI" id="CHEBI:57586"/>
    </ligand>
</feature>
<keyword evidence="4 5" id="KW-0092">Biotin</keyword>
<dbReference type="AlphaFoldDB" id="A0AAW4W9F7"/>
<feature type="domain" description="BPL/LPL catalytic" evidence="6">
    <location>
        <begin position="65"/>
        <end position="255"/>
    </location>
</feature>
<dbReference type="Pfam" id="PF02237">
    <property type="entry name" value="BPL_C"/>
    <property type="match status" value="1"/>
</dbReference>
<dbReference type="InterPro" id="IPR045864">
    <property type="entry name" value="aa-tRNA-synth_II/BPL/LPL"/>
</dbReference>
<evidence type="ECO:0000259" key="6">
    <source>
        <dbReference type="PROSITE" id="PS51733"/>
    </source>
</evidence>
<dbReference type="Gene3D" id="3.30.930.10">
    <property type="entry name" value="Bira Bifunctional Protein, Domain 2"/>
    <property type="match status" value="1"/>
</dbReference>
<reference evidence="8" key="3">
    <citation type="submission" date="2022-09" db="EMBL/GenBank/DDBJ databases">
        <authorList>
            <person name="Hitch T.C.A."/>
        </authorList>
    </citation>
    <scope>NUCLEOTIDE SEQUENCE</scope>
    <source>
        <strain evidence="8">Sanger_19</strain>
    </source>
</reference>
<keyword evidence="5" id="KW-0678">Repressor</keyword>
<evidence type="ECO:0000256" key="5">
    <source>
        <dbReference type="HAMAP-Rule" id="MF_00978"/>
    </source>
</evidence>
<dbReference type="InterPro" id="IPR013196">
    <property type="entry name" value="HTH_11"/>
</dbReference>
<dbReference type="GO" id="GO:0004077">
    <property type="term" value="F:biotin--[biotin carboxyl-carrier protein] ligase activity"/>
    <property type="evidence" value="ECO:0007669"/>
    <property type="project" value="UniProtKB-UniRule"/>
</dbReference>
<dbReference type="Gene3D" id="2.30.30.100">
    <property type="match status" value="1"/>
</dbReference>
<evidence type="ECO:0000256" key="1">
    <source>
        <dbReference type="ARBA" id="ARBA00022598"/>
    </source>
</evidence>
<organism evidence="7 9">
    <name type="scientific">Roseburia amylophila</name>
    <dbReference type="NCBI Taxonomy" id="2981794"/>
    <lineage>
        <taxon>Bacteria</taxon>
        <taxon>Bacillati</taxon>
        <taxon>Bacillota</taxon>
        <taxon>Clostridia</taxon>
        <taxon>Lachnospirales</taxon>
        <taxon>Lachnospiraceae</taxon>
        <taxon>Roseburia</taxon>
    </lineage>
</organism>
<dbReference type="EMBL" id="JAJEQW010000002">
    <property type="protein sequence ID" value="MCC2241415.1"/>
    <property type="molecule type" value="Genomic_DNA"/>
</dbReference>
<evidence type="ECO:0000313" key="7">
    <source>
        <dbReference type="EMBL" id="MCC2241415.1"/>
    </source>
</evidence>
<dbReference type="InterPro" id="IPR004143">
    <property type="entry name" value="BPL_LPL_catalytic"/>
</dbReference>
<reference evidence="7" key="2">
    <citation type="submission" date="2021-10" db="EMBL/GenBank/DDBJ databases">
        <title>Anaerobic single-cell dispensing facilitates the cultivation of human gut bacteria.</title>
        <authorList>
            <person name="Afrizal A."/>
        </authorList>
    </citation>
    <scope>NUCLEOTIDE SEQUENCE</scope>
    <source>
        <strain evidence="7">CLA-AA-H204</strain>
    </source>
</reference>
<feature type="binding site" evidence="5">
    <location>
        <position position="184"/>
    </location>
    <ligand>
        <name>biotin</name>
        <dbReference type="ChEBI" id="CHEBI:57586"/>
    </ligand>
</feature>
<dbReference type="InterPro" id="IPR008988">
    <property type="entry name" value="Transcriptional_repressor_C"/>
</dbReference>